<organism evidence="2 3">
    <name type="scientific">Spinacia oleracea</name>
    <name type="common">Spinach</name>
    <dbReference type="NCBI Taxonomy" id="3562"/>
    <lineage>
        <taxon>Eukaryota</taxon>
        <taxon>Viridiplantae</taxon>
        <taxon>Streptophyta</taxon>
        <taxon>Embryophyta</taxon>
        <taxon>Tracheophyta</taxon>
        <taxon>Spermatophyta</taxon>
        <taxon>Magnoliopsida</taxon>
        <taxon>eudicotyledons</taxon>
        <taxon>Gunneridae</taxon>
        <taxon>Pentapetalae</taxon>
        <taxon>Caryophyllales</taxon>
        <taxon>Chenopodiaceae</taxon>
        <taxon>Chenopodioideae</taxon>
        <taxon>Anserineae</taxon>
        <taxon>Spinacia</taxon>
    </lineage>
</organism>
<keyword evidence="2" id="KW-1185">Reference proteome</keyword>
<gene>
    <name evidence="3" type="primary">LOC110792120</name>
</gene>
<reference evidence="2" key="1">
    <citation type="journal article" date="2021" name="Nat. Commun.">
        <title>Genomic analyses provide insights into spinach domestication and the genetic basis of agronomic traits.</title>
        <authorList>
            <person name="Cai X."/>
            <person name="Sun X."/>
            <person name="Xu C."/>
            <person name="Sun H."/>
            <person name="Wang X."/>
            <person name="Ge C."/>
            <person name="Zhang Z."/>
            <person name="Wang Q."/>
            <person name="Fei Z."/>
            <person name="Jiao C."/>
            <person name="Wang Q."/>
        </authorList>
    </citation>
    <scope>NUCLEOTIDE SEQUENCE [LARGE SCALE GENOMIC DNA]</scope>
    <source>
        <strain evidence="2">cv. Varoflay</strain>
    </source>
</reference>
<evidence type="ECO:0000313" key="2">
    <source>
        <dbReference type="Proteomes" id="UP000813463"/>
    </source>
</evidence>
<feature type="region of interest" description="Disordered" evidence="1">
    <location>
        <begin position="1"/>
        <end position="38"/>
    </location>
</feature>
<dbReference type="RefSeq" id="XP_021852622.1">
    <property type="nucleotide sequence ID" value="XM_021996930.2"/>
</dbReference>
<dbReference type="AlphaFoldDB" id="A0A9R0INM4"/>
<evidence type="ECO:0000313" key="3">
    <source>
        <dbReference type="RefSeq" id="XP_021852622.1"/>
    </source>
</evidence>
<dbReference type="Proteomes" id="UP000813463">
    <property type="component" value="Chromosome 4"/>
</dbReference>
<reference evidence="3" key="2">
    <citation type="submission" date="2025-08" db="UniProtKB">
        <authorList>
            <consortium name="RefSeq"/>
        </authorList>
    </citation>
    <scope>IDENTIFICATION</scope>
    <source>
        <tissue evidence="3">Leaf</tissue>
    </source>
</reference>
<feature type="compositionally biased region" description="Polar residues" evidence="1">
    <location>
        <begin position="11"/>
        <end position="34"/>
    </location>
</feature>
<dbReference type="GeneID" id="110792120"/>
<evidence type="ECO:0000256" key="1">
    <source>
        <dbReference type="SAM" id="MobiDB-lite"/>
    </source>
</evidence>
<accession>A0A9R0INM4</accession>
<proteinExistence type="predicted"/>
<protein>
    <submittedName>
        <fullName evidence="3">Uncharacterized protein isoform X2</fullName>
    </submittedName>
</protein>
<sequence length="126" mass="13249">MAKRRRPRNAPIQQSTQKITPVTSIAQRSNLGKNGSSSASAAASIGLIGSLAEPQILVEGGSDTHMVFATSGRPVVNRRLVLDDTLGQATPKILGNNRSALKGPGGMIIDKRLSMTGSRAFARNVK</sequence>
<name>A0A9R0INM4_SPIOL</name>